<keyword evidence="5" id="KW-1185">Reference proteome</keyword>
<keyword evidence="2" id="KW-0812">Transmembrane</keyword>
<keyword evidence="2" id="KW-0472">Membrane</keyword>
<proteinExistence type="predicted"/>
<dbReference type="GO" id="GO:0016787">
    <property type="term" value="F:hydrolase activity"/>
    <property type="evidence" value="ECO:0007669"/>
    <property type="project" value="UniProtKB-KW"/>
</dbReference>
<comment type="caution">
    <text evidence="4">The sequence shown here is derived from an EMBL/GenBank/DDBJ whole genome shotgun (WGS) entry which is preliminary data.</text>
</comment>
<dbReference type="InterPro" id="IPR016047">
    <property type="entry name" value="M23ase_b-sheet_dom"/>
</dbReference>
<feature type="transmembrane region" description="Helical" evidence="2">
    <location>
        <begin position="24"/>
        <end position="45"/>
    </location>
</feature>
<evidence type="ECO:0000256" key="2">
    <source>
        <dbReference type="SAM" id="Phobius"/>
    </source>
</evidence>
<name>A0ABU3B6K5_9GAMM</name>
<dbReference type="RefSeq" id="WP_311658106.1">
    <property type="nucleotide sequence ID" value="NZ_JAVRHY010000004.1"/>
</dbReference>
<organism evidence="4 5">
    <name type="scientific">Spectribacter acetivorans</name>
    <dbReference type="NCBI Taxonomy" id="3075603"/>
    <lineage>
        <taxon>Bacteria</taxon>
        <taxon>Pseudomonadati</taxon>
        <taxon>Pseudomonadota</taxon>
        <taxon>Gammaproteobacteria</taxon>
        <taxon>Salinisphaerales</taxon>
        <taxon>Salinisphaeraceae</taxon>
        <taxon>Spectribacter</taxon>
    </lineage>
</organism>
<sequence length="311" mass="34078">MDIILISHSRGRTWRLRCQPRSPWFWAPLVSLPVVAICAAMVFGYRMAPDASGVTQVASTTAVWDEQVAVQRQEVQSLRQRMDDNIHALAQRLGQLQAHVTRLNAAGSRMTKLANIDAREFDFASPPPLGGPVAETDEHAPTADQFEAALDRFEQELDSRERQMRVLRDLMLASELREEMTPAGRPVNEGWISSAFGWRTDPFSGRRSMHEGIDFAAGVGTDVVSVAPGVVSHAGGKAGYGKLVEVNHGNGYVTRYGHNSKITVEVGERVDRGNVIAKLGSSGRSTGPHLHFEVLRNGKVVDPAAYMEAAR</sequence>
<reference evidence="4 5" key="1">
    <citation type="submission" date="2023-09" db="EMBL/GenBank/DDBJ databases">
        <authorList>
            <person name="Rey-Velasco X."/>
        </authorList>
    </citation>
    <scope>NUCLEOTIDE SEQUENCE [LARGE SCALE GENOMIC DNA]</scope>
    <source>
        <strain evidence="4 5">P385</strain>
    </source>
</reference>
<accession>A0ABU3B6K5</accession>
<feature type="domain" description="M23ase beta-sheet core" evidence="3">
    <location>
        <begin position="209"/>
        <end position="303"/>
    </location>
</feature>
<keyword evidence="1" id="KW-0175">Coiled coil</keyword>
<dbReference type="CDD" id="cd12797">
    <property type="entry name" value="M23_peptidase"/>
    <property type="match status" value="1"/>
</dbReference>
<dbReference type="Proteomes" id="UP001259982">
    <property type="component" value="Unassembled WGS sequence"/>
</dbReference>
<dbReference type="EMBL" id="JAVRHY010000004">
    <property type="protein sequence ID" value="MDT0618071.1"/>
    <property type="molecule type" value="Genomic_DNA"/>
</dbReference>
<evidence type="ECO:0000313" key="5">
    <source>
        <dbReference type="Proteomes" id="UP001259982"/>
    </source>
</evidence>
<dbReference type="InterPro" id="IPR011055">
    <property type="entry name" value="Dup_hybrid_motif"/>
</dbReference>
<keyword evidence="2" id="KW-1133">Transmembrane helix</keyword>
<feature type="coiled-coil region" evidence="1">
    <location>
        <begin position="143"/>
        <end position="170"/>
    </location>
</feature>
<gene>
    <name evidence="4" type="ORF">RM531_06265</name>
</gene>
<dbReference type="PANTHER" id="PTHR21666:SF291">
    <property type="entry name" value="STAGE II SPORULATION PROTEIN Q"/>
    <property type="match status" value="1"/>
</dbReference>
<dbReference type="SUPFAM" id="SSF51261">
    <property type="entry name" value="Duplicated hybrid motif"/>
    <property type="match status" value="1"/>
</dbReference>
<evidence type="ECO:0000313" key="4">
    <source>
        <dbReference type="EMBL" id="MDT0618071.1"/>
    </source>
</evidence>
<evidence type="ECO:0000259" key="3">
    <source>
        <dbReference type="Pfam" id="PF01551"/>
    </source>
</evidence>
<dbReference type="Gene3D" id="2.70.70.10">
    <property type="entry name" value="Glucose Permease (Domain IIA)"/>
    <property type="match status" value="1"/>
</dbReference>
<keyword evidence="4" id="KW-0378">Hydrolase</keyword>
<dbReference type="PANTHER" id="PTHR21666">
    <property type="entry name" value="PEPTIDASE-RELATED"/>
    <property type="match status" value="1"/>
</dbReference>
<dbReference type="Pfam" id="PF01551">
    <property type="entry name" value="Peptidase_M23"/>
    <property type="match status" value="1"/>
</dbReference>
<dbReference type="InterPro" id="IPR050570">
    <property type="entry name" value="Cell_wall_metabolism_enzyme"/>
</dbReference>
<dbReference type="EC" id="3.4.24.-" evidence="4"/>
<protein>
    <submittedName>
        <fullName evidence="4">M23 family metallopeptidase</fullName>
        <ecNumber evidence="4">3.4.24.-</ecNumber>
    </submittedName>
</protein>
<evidence type="ECO:0000256" key="1">
    <source>
        <dbReference type="SAM" id="Coils"/>
    </source>
</evidence>